<sequence>MDSLQIVELKKTLNNWIPAHISIKKEEQDDIDYIHISLEKATFEQRQTIDDYVSDHVLFLHGTAFNEDHGQETQLPSLRYEIPLDGIDHIQIAESKLTFTTDRGNYTITNA</sequence>
<dbReference type="RefSeq" id="WP_007201811.1">
    <property type="nucleotide sequence ID" value="NZ_AKKV01000024.1"/>
</dbReference>
<protein>
    <submittedName>
        <fullName evidence="1">Uncharacterized protein</fullName>
    </submittedName>
</protein>
<keyword evidence="2" id="KW-1185">Reference proteome</keyword>
<organism evidence="1 2">
    <name type="scientific">Fictibacillus macauensis ZFHKF-1</name>
    <dbReference type="NCBI Taxonomy" id="1196324"/>
    <lineage>
        <taxon>Bacteria</taxon>
        <taxon>Bacillati</taxon>
        <taxon>Bacillota</taxon>
        <taxon>Bacilli</taxon>
        <taxon>Bacillales</taxon>
        <taxon>Fictibacillaceae</taxon>
        <taxon>Fictibacillus</taxon>
    </lineage>
</organism>
<dbReference type="EMBL" id="AKKV01000024">
    <property type="protein sequence ID" value="EIT85879.1"/>
    <property type="molecule type" value="Genomic_DNA"/>
</dbReference>
<gene>
    <name evidence="1" type="ORF">A374_08589</name>
</gene>
<dbReference type="Proteomes" id="UP000004080">
    <property type="component" value="Unassembled WGS sequence"/>
</dbReference>
<comment type="caution">
    <text evidence="1">The sequence shown here is derived from an EMBL/GenBank/DDBJ whole genome shotgun (WGS) entry which is preliminary data.</text>
</comment>
<evidence type="ECO:0000313" key="1">
    <source>
        <dbReference type="EMBL" id="EIT85879.1"/>
    </source>
</evidence>
<proteinExistence type="predicted"/>
<dbReference type="AlphaFoldDB" id="I8AK03"/>
<accession>I8AK03</accession>
<reference evidence="1 2" key="1">
    <citation type="journal article" date="2012" name="J. Bacteriol.">
        <title>Genome of Bacillus macauensis ZFHKF-1, a Long-Chain-Forming Bacterium.</title>
        <authorList>
            <person name="Cai L."/>
            <person name="Zhang T."/>
        </authorList>
    </citation>
    <scope>NUCLEOTIDE SEQUENCE [LARGE SCALE GENOMIC DNA]</scope>
    <source>
        <strain evidence="1 2">ZFHKF-1</strain>
    </source>
</reference>
<dbReference type="Pfam" id="PF25846">
    <property type="entry name" value="YmzB"/>
    <property type="match status" value="1"/>
</dbReference>
<evidence type="ECO:0000313" key="2">
    <source>
        <dbReference type="Proteomes" id="UP000004080"/>
    </source>
</evidence>
<dbReference type="InterPro" id="IPR058926">
    <property type="entry name" value="YmzB-like"/>
</dbReference>
<name>I8AK03_9BACL</name>
<dbReference type="OrthoDB" id="2966929at2"/>
<dbReference type="PATRIC" id="fig|1196324.3.peg.1762"/>